<dbReference type="RefSeq" id="WP_127587461.1">
    <property type="nucleotide sequence ID" value="NZ_RPJY01000046.1"/>
</dbReference>
<accession>A0A6G1WVH1</accession>
<organism evidence="1">
    <name type="scientific">Sinorhizobium medicae</name>
    <dbReference type="NCBI Taxonomy" id="110321"/>
    <lineage>
        <taxon>Bacteria</taxon>
        <taxon>Pseudomonadati</taxon>
        <taxon>Pseudomonadota</taxon>
        <taxon>Alphaproteobacteria</taxon>
        <taxon>Hyphomicrobiales</taxon>
        <taxon>Rhizobiaceae</taxon>
        <taxon>Sinorhizobium/Ensifer group</taxon>
        <taxon>Sinorhizobium</taxon>
    </lineage>
</organism>
<protein>
    <submittedName>
        <fullName evidence="1">Uncharacterized protein</fullName>
    </submittedName>
</protein>
<proteinExistence type="predicted"/>
<evidence type="ECO:0000313" key="1">
    <source>
        <dbReference type="EMBL" id="MQW73652.1"/>
    </source>
</evidence>
<dbReference type="EMBL" id="WISB01000218">
    <property type="protein sequence ID" value="MQW73652.1"/>
    <property type="molecule type" value="Genomic_DNA"/>
</dbReference>
<dbReference type="AlphaFoldDB" id="A0A6G1WVH1"/>
<comment type="caution">
    <text evidence="1">The sequence shown here is derived from an EMBL/GenBank/DDBJ whole genome shotgun (WGS) entry which is preliminary data.</text>
</comment>
<reference evidence="1" key="1">
    <citation type="journal article" date="2013" name="Genome Biol.">
        <title>Comparative genomics of the core and accessory genomes of 48 Sinorhizobium strains comprising five genospecies.</title>
        <authorList>
            <person name="Sugawara M."/>
            <person name="Epstein B."/>
            <person name="Badgley B.D."/>
            <person name="Unno T."/>
            <person name="Xu L."/>
            <person name="Reese J."/>
            <person name="Gyaneshwar P."/>
            <person name="Denny R."/>
            <person name="Mudge J."/>
            <person name="Bharti A.K."/>
            <person name="Farmer A.D."/>
            <person name="May G.D."/>
            <person name="Woodward J.E."/>
            <person name="Medigue C."/>
            <person name="Vallenet D."/>
            <person name="Lajus A."/>
            <person name="Rouy Z."/>
            <person name="Martinez-Vaz B."/>
            <person name="Tiffin P."/>
            <person name="Young N.D."/>
            <person name="Sadowsky M.J."/>
        </authorList>
    </citation>
    <scope>NUCLEOTIDE SEQUENCE</scope>
    <source>
        <strain evidence="1">M1</strain>
    </source>
</reference>
<gene>
    <name evidence="1" type="ORF">GHJ91_32590</name>
</gene>
<sequence length="70" mass="7853">MYALYNILVSVALIVADFARLALRVDYGHSWCFTRDPGVTAYRTIADLKPVYRESYDTHGPSLAAGQIRC</sequence>
<name>A0A6G1WVH1_9HYPH</name>